<protein>
    <submittedName>
        <fullName evidence="1">Uncharacterized protein</fullName>
    </submittedName>
</protein>
<keyword evidence="2" id="KW-1185">Reference proteome</keyword>
<accession>A0ACB8A819</accession>
<gene>
    <name evidence="1" type="ORF">BJ138DRAFT_1010496</name>
</gene>
<dbReference type="EMBL" id="MU267750">
    <property type="protein sequence ID" value="KAH7909606.1"/>
    <property type="molecule type" value="Genomic_DNA"/>
</dbReference>
<sequence length="524" mass="56325">MPGHPYATGAVYTRYHAPPVSDADHSHKGSDYAGPHPTTLEASFPPNTAASDVSLRHRLPPRAHLPSHPYAAASSSQADEYSPVHERQGSAGRVPSPRILRGGTPVIERDFASNAGASTSYARGTLSSMAKVSKIPGGVEGKASPTMRRTTPYQGPDAGRIPTSSKGKARDYSPLPDNYPRAVTSSPGARRAYAASPSPPAGAESPLERRDIMPQFGHSAHNSSTQLVITALDNNDDLDHFRDLFYKPPPPNAFSGSREDDASQLSKGIPSDVQSTRSTSAFTALVRSLSEELEGSRDHGKSQEGHPDDALSQEYVFLDMSRSYTSSPVPMDPGTPHRLPIHQDDVPIIQPNSAIPEDVESSRASSMLERDPGDNDTFGFPIQASPTEVVSAPPTPPRAPTHLMIQPEPDVSRQDDHLSPAGSDPRSSEVRSSYMTSASEGSRISNLSDFPVPPARPSLTPAHMSILQTYFDATPTPSKQDGDPMESMGLVRPRPPFQRRESHRTTFGGSEDMNIITEVHSAES</sequence>
<evidence type="ECO:0000313" key="1">
    <source>
        <dbReference type="EMBL" id="KAH7909606.1"/>
    </source>
</evidence>
<comment type="caution">
    <text evidence="1">The sequence shown here is derived from an EMBL/GenBank/DDBJ whole genome shotgun (WGS) entry which is preliminary data.</text>
</comment>
<reference evidence="1" key="1">
    <citation type="journal article" date="2021" name="New Phytol.">
        <title>Evolutionary innovations through gain and loss of genes in the ectomycorrhizal Boletales.</title>
        <authorList>
            <person name="Wu G."/>
            <person name="Miyauchi S."/>
            <person name="Morin E."/>
            <person name="Kuo A."/>
            <person name="Drula E."/>
            <person name="Varga T."/>
            <person name="Kohler A."/>
            <person name="Feng B."/>
            <person name="Cao Y."/>
            <person name="Lipzen A."/>
            <person name="Daum C."/>
            <person name="Hundley H."/>
            <person name="Pangilinan J."/>
            <person name="Johnson J."/>
            <person name="Barry K."/>
            <person name="LaButti K."/>
            <person name="Ng V."/>
            <person name="Ahrendt S."/>
            <person name="Min B."/>
            <person name="Choi I.G."/>
            <person name="Park H."/>
            <person name="Plett J.M."/>
            <person name="Magnuson J."/>
            <person name="Spatafora J.W."/>
            <person name="Nagy L.G."/>
            <person name="Henrissat B."/>
            <person name="Grigoriev I.V."/>
            <person name="Yang Z.L."/>
            <person name="Xu J."/>
            <person name="Martin F.M."/>
        </authorList>
    </citation>
    <scope>NUCLEOTIDE SEQUENCE</scope>
    <source>
        <strain evidence="1">ATCC 28755</strain>
    </source>
</reference>
<dbReference type="Proteomes" id="UP000790377">
    <property type="component" value="Unassembled WGS sequence"/>
</dbReference>
<proteinExistence type="predicted"/>
<name>A0ACB8A819_9AGAM</name>
<organism evidence="1 2">
    <name type="scientific">Hygrophoropsis aurantiaca</name>
    <dbReference type="NCBI Taxonomy" id="72124"/>
    <lineage>
        <taxon>Eukaryota</taxon>
        <taxon>Fungi</taxon>
        <taxon>Dikarya</taxon>
        <taxon>Basidiomycota</taxon>
        <taxon>Agaricomycotina</taxon>
        <taxon>Agaricomycetes</taxon>
        <taxon>Agaricomycetidae</taxon>
        <taxon>Boletales</taxon>
        <taxon>Coniophorineae</taxon>
        <taxon>Hygrophoropsidaceae</taxon>
        <taxon>Hygrophoropsis</taxon>
    </lineage>
</organism>
<evidence type="ECO:0000313" key="2">
    <source>
        <dbReference type="Proteomes" id="UP000790377"/>
    </source>
</evidence>